<dbReference type="AlphaFoldDB" id="A0A4R4BGT7"/>
<comment type="caution">
    <text evidence="2">The sequence shown here is derived from an EMBL/GenBank/DDBJ whole genome shotgun (WGS) entry which is preliminary data.</text>
</comment>
<dbReference type="EMBL" id="SMDG01000004">
    <property type="protein sequence ID" value="TCW56811.1"/>
    <property type="molecule type" value="Genomic_DNA"/>
</dbReference>
<reference evidence="2 3" key="1">
    <citation type="submission" date="2019-03" db="EMBL/GenBank/DDBJ databases">
        <title>Above-ground endophytic microbial communities from plants in different locations in the United States.</title>
        <authorList>
            <person name="Frank C."/>
        </authorList>
    </citation>
    <scope>NUCLEOTIDE SEQUENCE [LARGE SCALE GENOMIC DNA]</scope>
    <source>
        <strain evidence="2 3">LP_2_YM</strain>
    </source>
</reference>
<proteinExistence type="predicted"/>
<keyword evidence="1" id="KW-1133">Transmembrane helix</keyword>
<organism evidence="2 3">
    <name type="scientific">Bacillus thuringiensis</name>
    <dbReference type="NCBI Taxonomy" id="1428"/>
    <lineage>
        <taxon>Bacteria</taxon>
        <taxon>Bacillati</taxon>
        <taxon>Bacillota</taxon>
        <taxon>Bacilli</taxon>
        <taxon>Bacillales</taxon>
        <taxon>Bacillaceae</taxon>
        <taxon>Bacillus</taxon>
        <taxon>Bacillus cereus group</taxon>
    </lineage>
</organism>
<accession>A0A4R4BGT7</accession>
<gene>
    <name evidence="2" type="ORF">EC910_104160</name>
</gene>
<keyword evidence="1" id="KW-0472">Membrane</keyword>
<evidence type="ECO:0000313" key="2">
    <source>
        <dbReference type="EMBL" id="TCW56811.1"/>
    </source>
</evidence>
<dbReference type="Proteomes" id="UP000295285">
    <property type="component" value="Unassembled WGS sequence"/>
</dbReference>
<sequence length="38" mass="4503">MSKEANQWISFFNFFVNKAILFALSIGTNYHLHCTYFV</sequence>
<name>A0A4R4BGT7_BACTU</name>
<protein>
    <submittedName>
        <fullName evidence="2">Uncharacterized protein</fullName>
    </submittedName>
</protein>
<feature type="transmembrane region" description="Helical" evidence="1">
    <location>
        <begin position="12"/>
        <end position="32"/>
    </location>
</feature>
<evidence type="ECO:0000313" key="3">
    <source>
        <dbReference type="Proteomes" id="UP000295285"/>
    </source>
</evidence>
<keyword evidence="1" id="KW-0812">Transmembrane</keyword>
<evidence type="ECO:0000256" key="1">
    <source>
        <dbReference type="SAM" id="Phobius"/>
    </source>
</evidence>